<protein>
    <submittedName>
        <fullName evidence="2">Uncharacterized protein</fullName>
    </submittedName>
</protein>
<evidence type="ECO:0000313" key="3">
    <source>
        <dbReference type="Proteomes" id="UP001189429"/>
    </source>
</evidence>
<reference evidence="2" key="1">
    <citation type="submission" date="2023-10" db="EMBL/GenBank/DDBJ databases">
        <authorList>
            <person name="Chen Y."/>
            <person name="Shah S."/>
            <person name="Dougan E. K."/>
            <person name="Thang M."/>
            <person name="Chan C."/>
        </authorList>
    </citation>
    <scope>NUCLEOTIDE SEQUENCE [LARGE SCALE GENOMIC DNA]</scope>
</reference>
<feature type="region of interest" description="Disordered" evidence="1">
    <location>
        <begin position="356"/>
        <end position="375"/>
    </location>
</feature>
<name>A0ABN9RQV5_9DINO</name>
<evidence type="ECO:0000256" key="1">
    <source>
        <dbReference type="SAM" id="MobiDB-lite"/>
    </source>
</evidence>
<evidence type="ECO:0000313" key="2">
    <source>
        <dbReference type="EMBL" id="CAK0820241.1"/>
    </source>
</evidence>
<organism evidence="2 3">
    <name type="scientific">Prorocentrum cordatum</name>
    <dbReference type="NCBI Taxonomy" id="2364126"/>
    <lineage>
        <taxon>Eukaryota</taxon>
        <taxon>Sar</taxon>
        <taxon>Alveolata</taxon>
        <taxon>Dinophyceae</taxon>
        <taxon>Prorocentrales</taxon>
        <taxon>Prorocentraceae</taxon>
        <taxon>Prorocentrum</taxon>
    </lineage>
</organism>
<feature type="compositionally biased region" description="Basic and acidic residues" evidence="1">
    <location>
        <begin position="25"/>
        <end position="41"/>
    </location>
</feature>
<gene>
    <name evidence="2" type="ORF">PCOR1329_LOCUS22005</name>
</gene>
<dbReference type="EMBL" id="CAUYUJ010007302">
    <property type="protein sequence ID" value="CAK0820241.1"/>
    <property type="molecule type" value="Genomic_DNA"/>
</dbReference>
<keyword evidence="3" id="KW-1185">Reference proteome</keyword>
<proteinExistence type="predicted"/>
<accession>A0ABN9RQV5</accession>
<feature type="compositionally biased region" description="Polar residues" evidence="1">
    <location>
        <begin position="356"/>
        <end position="368"/>
    </location>
</feature>
<sequence>LPLRVDRTTHTPMRRPYSGFNAQRDAPHEDRGRGRKADPGPDCRGGARAVAERRPLDPRVQCGRGRRTPSPQTCRREICNGRGSPDQLRRKLGGAQSTLNAASPPTSGSGRLRILVQGRRSPTRCHAGPGQAVLPGDVHASTAWFGGERGGNQLASPPPRWQQVSSPSTWLLVCRRPSFPERQCSGAWFQRRPTRRGTEGISFGVHLGFVPVSGASTHAALPEFVQHAALLELAPRDLPCTARPETANTKHISSTKMMASTFVDTSRPSRAASPCPCPGSVDQGTSTVHDSVIITVESGSTTHTNAECNTDVVPAWSYPLTLQACLLDNSTSPCPSWSFDSQSMLSALPSTASLAQRQRCAPSTTQWAPWQDRDT</sequence>
<comment type="caution">
    <text evidence="2">The sequence shown here is derived from an EMBL/GenBank/DDBJ whole genome shotgun (WGS) entry which is preliminary data.</text>
</comment>
<dbReference type="Proteomes" id="UP001189429">
    <property type="component" value="Unassembled WGS sequence"/>
</dbReference>
<feature type="region of interest" description="Disordered" evidence="1">
    <location>
        <begin position="1"/>
        <end position="88"/>
    </location>
</feature>
<feature type="non-terminal residue" evidence="2">
    <location>
        <position position="1"/>
    </location>
</feature>